<dbReference type="Proteomes" id="UP000235023">
    <property type="component" value="Unassembled WGS sequence"/>
</dbReference>
<name>A0A2J5HP57_9EURO</name>
<evidence type="ECO:0000313" key="1">
    <source>
        <dbReference type="EMBL" id="PLN79012.1"/>
    </source>
</evidence>
<organism evidence="1 2">
    <name type="scientific">Aspergillus taichungensis</name>
    <dbReference type="NCBI Taxonomy" id="482145"/>
    <lineage>
        <taxon>Eukaryota</taxon>
        <taxon>Fungi</taxon>
        <taxon>Dikarya</taxon>
        <taxon>Ascomycota</taxon>
        <taxon>Pezizomycotina</taxon>
        <taxon>Eurotiomycetes</taxon>
        <taxon>Eurotiomycetidae</taxon>
        <taxon>Eurotiales</taxon>
        <taxon>Aspergillaceae</taxon>
        <taxon>Aspergillus</taxon>
        <taxon>Aspergillus subgen. Circumdati</taxon>
    </lineage>
</organism>
<reference evidence="2" key="1">
    <citation type="submission" date="2017-12" db="EMBL/GenBank/DDBJ databases">
        <authorList>
            <consortium name="DOE Joint Genome Institute"/>
            <person name="Mondo S.J."/>
            <person name="Kjaerbolling I."/>
            <person name="Vesth T.C."/>
            <person name="Frisvad J.C."/>
            <person name="Nybo J.L."/>
            <person name="Theobald S."/>
            <person name="Kuo A."/>
            <person name="Bowyer P."/>
            <person name="Matsuda Y."/>
            <person name="Lyhne E.K."/>
            <person name="Kogle M.E."/>
            <person name="Clum A."/>
            <person name="Lipzen A."/>
            <person name="Salamov A."/>
            <person name="Ngan C.Y."/>
            <person name="Daum C."/>
            <person name="Chiniquy J."/>
            <person name="Barry K."/>
            <person name="LaButti K."/>
            <person name="Haridas S."/>
            <person name="Simmons B.A."/>
            <person name="Magnuson J.K."/>
            <person name="Mortensen U.H."/>
            <person name="Larsen T.O."/>
            <person name="Grigoriev I.V."/>
            <person name="Baker S.E."/>
            <person name="Andersen M.R."/>
            <person name="Nordberg H.P."/>
            <person name="Cantor M.N."/>
            <person name="Hua S.X."/>
        </authorList>
    </citation>
    <scope>NUCLEOTIDE SEQUENCE [LARGE SCALE GENOMIC DNA]</scope>
    <source>
        <strain evidence="2">IBT 19404</strain>
    </source>
</reference>
<gene>
    <name evidence="1" type="ORF">BDW42DRAFT_187030</name>
</gene>
<accession>A0A2J5HP57</accession>
<dbReference type="OrthoDB" id="4526849at2759"/>
<proteinExistence type="predicted"/>
<sequence length="381" mass="41974">MHNLPPLHLTPSEPQDSLAQEYQREATLLKNLKLPQKPSGHGSSGSDWSKVEVNAVRAVPLLNQNPSRIIPEHYFPNGGDQGFTELAKSICAPSIDDLKGYNEDLFERNPYCSFFVGLSELATTGTSEDTINKQFLKSTSMGSMSSELSTSSNEDSSESVAATALRNFVVTTLIGMKQHKNLANTASKRVQLRCSANEVRFTWKMGGSTYVAENDGLIGVNFPGSMSGSDRNTKAPVVNLECKQRNAGGIKRRSGEPEGWNPSIFAQEVAEMIGSMQTQMERNSFCLPDQESFVISLHGTLFYVSTAYFSPEYISYLKDGESPPMPDFLWVRRSTHYDLKDRAGRKGALEILWALVRYIASGEAKVNIVHAAMKALGRPSD</sequence>
<dbReference type="EMBL" id="KZ559567">
    <property type="protein sequence ID" value="PLN79012.1"/>
    <property type="molecule type" value="Genomic_DNA"/>
</dbReference>
<dbReference type="AlphaFoldDB" id="A0A2J5HP57"/>
<protein>
    <submittedName>
        <fullName evidence="1">Uncharacterized protein</fullName>
    </submittedName>
</protein>
<keyword evidence="2" id="KW-1185">Reference proteome</keyword>
<evidence type="ECO:0000313" key="2">
    <source>
        <dbReference type="Proteomes" id="UP000235023"/>
    </source>
</evidence>